<dbReference type="Proteomes" id="UP001283341">
    <property type="component" value="Unassembled WGS sequence"/>
</dbReference>
<name>A0AAE0MG66_9PEZI</name>
<dbReference type="EMBL" id="JAUEDM010000001">
    <property type="protein sequence ID" value="KAK3331352.1"/>
    <property type="molecule type" value="Genomic_DNA"/>
</dbReference>
<gene>
    <name evidence="5" type="ORF">B0H66DRAFT_95802</name>
</gene>
<evidence type="ECO:0000256" key="2">
    <source>
        <dbReference type="ARBA" id="ARBA00022694"/>
    </source>
</evidence>
<dbReference type="PANTHER" id="PTHR28256:SF1">
    <property type="entry name" value="RIBONUCLEASES P_MRP PROTEIN SUBUNIT POP7"/>
    <property type="match status" value="1"/>
</dbReference>
<dbReference type="Gene3D" id="3.30.110.20">
    <property type="entry name" value="Alba-like domain"/>
    <property type="match status" value="1"/>
</dbReference>
<dbReference type="GO" id="GO:0004526">
    <property type="term" value="F:ribonuclease P activity"/>
    <property type="evidence" value="ECO:0007669"/>
    <property type="project" value="TreeGrafter"/>
</dbReference>
<protein>
    <submittedName>
        <fullName evidence="5">Rpp20 subunit of nuclear RNase MRP and P-domain-containing protein</fullName>
    </submittedName>
</protein>
<evidence type="ECO:0000313" key="5">
    <source>
        <dbReference type="EMBL" id="KAK3331352.1"/>
    </source>
</evidence>
<keyword evidence="3" id="KW-0539">Nucleus</keyword>
<sequence length="203" mass="22135">MDANESKQPLPNRPEAKLPPLPQGFRIRKRPLPNSASHLRRAAPPKTASSPGGPVYDPDGYHPPPRAAHTVIIKVTAKAPFMSLVKRVRKALDHGPPQKTKGLPLTARIAALGVDTRKEQQLGPIADALDDVVLIGTGRAIQKAVEVGCFFARERNLMVLPRTRTLAAIDDIEMGDEDDADADVEDGVRVRNVSCIEVGIRWR</sequence>
<dbReference type="GO" id="GO:0005655">
    <property type="term" value="C:nucleolar ribonuclease P complex"/>
    <property type="evidence" value="ECO:0007669"/>
    <property type="project" value="InterPro"/>
</dbReference>
<dbReference type="AlphaFoldDB" id="A0AAE0MG66"/>
<feature type="region of interest" description="Disordered" evidence="4">
    <location>
        <begin position="1"/>
        <end position="63"/>
    </location>
</feature>
<accession>A0AAE0MG66</accession>
<evidence type="ECO:0000256" key="3">
    <source>
        <dbReference type="ARBA" id="ARBA00023242"/>
    </source>
</evidence>
<evidence type="ECO:0000256" key="4">
    <source>
        <dbReference type="SAM" id="MobiDB-lite"/>
    </source>
</evidence>
<comment type="subcellular location">
    <subcellularLocation>
        <location evidence="1">Nucleus</location>
    </subcellularLocation>
</comment>
<keyword evidence="2" id="KW-0819">tRNA processing</keyword>
<dbReference type="GO" id="GO:0001682">
    <property type="term" value="P:tRNA 5'-leader removal"/>
    <property type="evidence" value="ECO:0007669"/>
    <property type="project" value="InterPro"/>
</dbReference>
<dbReference type="GO" id="GO:0003723">
    <property type="term" value="F:RNA binding"/>
    <property type="evidence" value="ECO:0007669"/>
    <property type="project" value="TreeGrafter"/>
</dbReference>
<proteinExistence type="predicted"/>
<keyword evidence="6" id="KW-1185">Reference proteome</keyword>
<dbReference type="Pfam" id="PF12328">
    <property type="entry name" value="Rpp20"/>
    <property type="match status" value="1"/>
</dbReference>
<dbReference type="GO" id="GO:0000171">
    <property type="term" value="F:ribonuclease MRP activity"/>
    <property type="evidence" value="ECO:0007669"/>
    <property type="project" value="TreeGrafter"/>
</dbReference>
<organism evidence="5 6">
    <name type="scientific">Apodospora peruviana</name>
    <dbReference type="NCBI Taxonomy" id="516989"/>
    <lineage>
        <taxon>Eukaryota</taxon>
        <taxon>Fungi</taxon>
        <taxon>Dikarya</taxon>
        <taxon>Ascomycota</taxon>
        <taxon>Pezizomycotina</taxon>
        <taxon>Sordariomycetes</taxon>
        <taxon>Sordariomycetidae</taxon>
        <taxon>Sordariales</taxon>
        <taxon>Lasiosphaeriaceae</taxon>
        <taxon>Apodospora</taxon>
    </lineage>
</organism>
<dbReference type="GO" id="GO:0000294">
    <property type="term" value="P:nuclear-transcribed mRNA catabolic process, RNase MRP-dependent"/>
    <property type="evidence" value="ECO:0007669"/>
    <property type="project" value="TreeGrafter"/>
</dbReference>
<evidence type="ECO:0000256" key="1">
    <source>
        <dbReference type="ARBA" id="ARBA00004123"/>
    </source>
</evidence>
<evidence type="ECO:0000313" key="6">
    <source>
        <dbReference type="Proteomes" id="UP001283341"/>
    </source>
</evidence>
<dbReference type="GO" id="GO:0006364">
    <property type="term" value="P:rRNA processing"/>
    <property type="evidence" value="ECO:0007669"/>
    <property type="project" value="TreeGrafter"/>
</dbReference>
<dbReference type="PANTHER" id="PTHR28256">
    <property type="entry name" value="RIBONUCLEASES P/MRP PROTEIN SUBUNIT POP7"/>
    <property type="match status" value="1"/>
</dbReference>
<reference evidence="5" key="2">
    <citation type="submission" date="2023-06" db="EMBL/GenBank/DDBJ databases">
        <authorList>
            <consortium name="Lawrence Berkeley National Laboratory"/>
            <person name="Haridas S."/>
            <person name="Hensen N."/>
            <person name="Bonometti L."/>
            <person name="Westerberg I."/>
            <person name="Brannstrom I.O."/>
            <person name="Guillou S."/>
            <person name="Cros-Aarteil S."/>
            <person name="Calhoun S."/>
            <person name="Kuo A."/>
            <person name="Mondo S."/>
            <person name="Pangilinan J."/>
            <person name="Riley R."/>
            <person name="Labutti K."/>
            <person name="Andreopoulos B."/>
            <person name="Lipzen A."/>
            <person name="Chen C."/>
            <person name="Yanf M."/>
            <person name="Daum C."/>
            <person name="Ng V."/>
            <person name="Clum A."/>
            <person name="Steindorff A."/>
            <person name="Ohm R."/>
            <person name="Martin F."/>
            <person name="Silar P."/>
            <person name="Natvig D."/>
            <person name="Lalanne C."/>
            <person name="Gautier V."/>
            <person name="Ament-Velasquez S.L."/>
            <person name="Kruys A."/>
            <person name="Hutchinson M.I."/>
            <person name="Powell A.J."/>
            <person name="Barry K."/>
            <person name="Miller A.N."/>
            <person name="Grigoriev I.V."/>
            <person name="Debuchy R."/>
            <person name="Gladieux P."/>
            <person name="Thoren M.H."/>
            <person name="Johannesson H."/>
        </authorList>
    </citation>
    <scope>NUCLEOTIDE SEQUENCE</scope>
    <source>
        <strain evidence="5">CBS 118394</strain>
    </source>
</reference>
<dbReference type="InterPro" id="IPR036882">
    <property type="entry name" value="Alba-like_dom_sf"/>
</dbReference>
<reference evidence="5" key="1">
    <citation type="journal article" date="2023" name="Mol. Phylogenet. Evol.">
        <title>Genome-scale phylogeny and comparative genomics of the fungal order Sordariales.</title>
        <authorList>
            <person name="Hensen N."/>
            <person name="Bonometti L."/>
            <person name="Westerberg I."/>
            <person name="Brannstrom I.O."/>
            <person name="Guillou S."/>
            <person name="Cros-Aarteil S."/>
            <person name="Calhoun S."/>
            <person name="Haridas S."/>
            <person name="Kuo A."/>
            <person name="Mondo S."/>
            <person name="Pangilinan J."/>
            <person name="Riley R."/>
            <person name="LaButti K."/>
            <person name="Andreopoulos B."/>
            <person name="Lipzen A."/>
            <person name="Chen C."/>
            <person name="Yan M."/>
            <person name="Daum C."/>
            <person name="Ng V."/>
            <person name="Clum A."/>
            <person name="Steindorff A."/>
            <person name="Ohm R.A."/>
            <person name="Martin F."/>
            <person name="Silar P."/>
            <person name="Natvig D.O."/>
            <person name="Lalanne C."/>
            <person name="Gautier V."/>
            <person name="Ament-Velasquez S.L."/>
            <person name="Kruys A."/>
            <person name="Hutchinson M.I."/>
            <person name="Powell A.J."/>
            <person name="Barry K."/>
            <person name="Miller A.N."/>
            <person name="Grigoriev I.V."/>
            <person name="Debuchy R."/>
            <person name="Gladieux P."/>
            <person name="Hiltunen Thoren M."/>
            <person name="Johannesson H."/>
        </authorList>
    </citation>
    <scope>NUCLEOTIDE SEQUENCE</scope>
    <source>
        <strain evidence="5">CBS 118394</strain>
    </source>
</reference>
<comment type="caution">
    <text evidence="5">The sequence shown here is derived from an EMBL/GenBank/DDBJ whole genome shotgun (WGS) entry which is preliminary data.</text>
</comment>
<dbReference type="InterPro" id="IPR020241">
    <property type="entry name" value="RNase_P/MRP_Pop7_fungi"/>
</dbReference>
<dbReference type="GO" id="GO:0034965">
    <property type="term" value="P:intronic box C/D snoRNA processing"/>
    <property type="evidence" value="ECO:0007669"/>
    <property type="project" value="TreeGrafter"/>
</dbReference>
<dbReference type="InterPro" id="IPR014612">
    <property type="entry name" value="Pop7/Rpp20"/>
</dbReference>
<dbReference type="GO" id="GO:0000172">
    <property type="term" value="C:ribonuclease MRP complex"/>
    <property type="evidence" value="ECO:0007669"/>
    <property type="project" value="InterPro"/>
</dbReference>